<dbReference type="HOGENOM" id="CLU_2102814_0_0_1"/>
<protein>
    <recommendedName>
        <fullName evidence="4">Helitron helicase-like domain-containing protein</fullName>
    </recommendedName>
</protein>
<dbReference type="OrthoDB" id="3239511at2759"/>
<dbReference type="InParanoid" id="F8PN77"/>
<name>F8PN77_SERL3</name>
<reference evidence="3" key="1">
    <citation type="journal article" date="2011" name="Science">
        <title>The plant cell wall-decomposing machinery underlies the functional diversity of forest fungi.</title>
        <authorList>
            <person name="Eastwood D.C."/>
            <person name="Floudas D."/>
            <person name="Binder M."/>
            <person name="Majcherczyk A."/>
            <person name="Schneider P."/>
            <person name="Aerts A."/>
            <person name="Asiegbu F.O."/>
            <person name="Baker S.E."/>
            <person name="Barry K."/>
            <person name="Bendiksby M."/>
            <person name="Blumentritt M."/>
            <person name="Coutinho P.M."/>
            <person name="Cullen D."/>
            <person name="de Vries R.P."/>
            <person name="Gathman A."/>
            <person name="Goodell B."/>
            <person name="Henrissat B."/>
            <person name="Ihrmark K."/>
            <person name="Kauserud H."/>
            <person name="Kohler A."/>
            <person name="LaButti K."/>
            <person name="Lapidus A."/>
            <person name="Lavin J.L."/>
            <person name="Lee Y.-H."/>
            <person name="Lindquist E."/>
            <person name="Lilly W."/>
            <person name="Lucas S."/>
            <person name="Morin E."/>
            <person name="Murat C."/>
            <person name="Oguiza J.A."/>
            <person name="Park J."/>
            <person name="Pisabarro A.G."/>
            <person name="Riley R."/>
            <person name="Rosling A."/>
            <person name="Salamov A."/>
            <person name="Schmidt O."/>
            <person name="Schmutz J."/>
            <person name="Skrede I."/>
            <person name="Stenlid J."/>
            <person name="Wiebenga A."/>
            <person name="Xie X."/>
            <person name="Kuees U."/>
            <person name="Hibbett D.S."/>
            <person name="Hoffmeister D."/>
            <person name="Hoegberg N."/>
            <person name="Martin F."/>
            <person name="Grigoriev I.V."/>
            <person name="Watkinson S.C."/>
        </authorList>
    </citation>
    <scope>NUCLEOTIDE SEQUENCE [LARGE SCALE GENOMIC DNA]</scope>
    <source>
        <strain evidence="3">strain S7.3</strain>
    </source>
</reference>
<feature type="non-terminal residue" evidence="2">
    <location>
        <position position="1"/>
    </location>
</feature>
<gene>
    <name evidence="2" type="ORF">SERLA73DRAFT_47478</name>
</gene>
<evidence type="ECO:0000313" key="3">
    <source>
        <dbReference type="Proteomes" id="UP000008063"/>
    </source>
</evidence>
<evidence type="ECO:0008006" key="4">
    <source>
        <dbReference type="Google" id="ProtNLM"/>
    </source>
</evidence>
<accession>F8PN77</accession>
<feature type="chain" id="PRO_5003382119" description="Helitron helicase-like domain-containing protein" evidence="1">
    <location>
        <begin position="18"/>
        <end position="116"/>
    </location>
</feature>
<keyword evidence="1" id="KW-0732">Signal</keyword>
<feature type="signal peptide" evidence="1">
    <location>
        <begin position="1"/>
        <end position="17"/>
    </location>
</feature>
<dbReference type="Proteomes" id="UP000008063">
    <property type="component" value="Unassembled WGS sequence"/>
</dbReference>
<dbReference type="AlphaFoldDB" id="F8PN77"/>
<evidence type="ECO:0000313" key="2">
    <source>
        <dbReference type="EMBL" id="EGO03059.1"/>
    </source>
</evidence>
<proteinExistence type="predicted"/>
<organism evidence="3">
    <name type="scientific">Serpula lacrymans var. lacrymans (strain S7.3)</name>
    <name type="common">Dry rot fungus</name>
    <dbReference type="NCBI Taxonomy" id="936435"/>
    <lineage>
        <taxon>Eukaryota</taxon>
        <taxon>Fungi</taxon>
        <taxon>Dikarya</taxon>
        <taxon>Basidiomycota</taxon>
        <taxon>Agaricomycotina</taxon>
        <taxon>Agaricomycetes</taxon>
        <taxon>Agaricomycetidae</taxon>
        <taxon>Boletales</taxon>
        <taxon>Coniophorineae</taxon>
        <taxon>Serpulaceae</taxon>
        <taxon>Serpula</taxon>
    </lineage>
</organism>
<dbReference type="OMA" id="ICLWIEF"/>
<keyword evidence="3" id="KW-1185">Reference proteome</keyword>
<evidence type="ECO:0000256" key="1">
    <source>
        <dbReference type="SAM" id="SignalP"/>
    </source>
</evidence>
<sequence length="116" mass="13675">LCSYLWLLMYVLLQVHTEQTIKKGREELQKWLYLITVHCKSWNFPKAHLHAHVFDDIEAKGVTQNYNTKPNKKLHGPLKKSYTPQSDGKQVADQVCLYTISLNICLWIEFVFPRRS</sequence>
<dbReference type="EMBL" id="GL945476">
    <property type="protein sequence ID" value="EGO03059.1"/>
    <property type="molecule type" value="Genomic_DNA"/>
</dbReference>